<reference evidence="5 6" key="1">
    <citation type="submission" date="2006-06" db="EMBL/GenBank/DDBJ databases">
        <authorList>
            <person name="Moran M.A."/>
            <person name="Ferriera S."/>
            <person name="Johnson J."/>
            <person name="Kravitz S."/>
            <person name="Beeson K."/>
            <person name="Sutton G."/>
            <person name="Rogers Y.-H."/>
            <person name="Friedman R."/>
            <person name="Frazier M."/>
            <person name="Venter J.C."/>
        </authorList>
    </citation>
    <scope>NUCLEOTIDE SEQUENCE [LARGE SCALE GENOMIC DNA]</scope>
    <source>
        <strain evidence="5 6">E-37</strain>
    </source>
</reference>
<dbReference type="Proteomes" id="UP000005713">
    <property type="component" value="Unassembled WGS sequence"/>
</dbReference>
<dbReference type="GO" id="GO:0006281">
    <property type="term" value="P:DNA repair"/>
    <property type="evidence" value="ECO:0007669"/>
    <property type="project" value="TreeGrafter"/>
</dbReference>
<evidence type="ECO:0000256" key="2">
    <source>
        <dbReference type="ARBA" id="ARBA00004818"/>
    </source>
</evidence>
<sequence length="237" mass="24690">MALDLSVDAVLFDKDGTLFDFSATWDVFAARLIARLSDGDASRAARAADVLRFDLEAGRFLPDSPAIAGTNREIAALLAWVLPQDAAALERIIVEEAGRAPLVEAVPLVPLLAELAARGLMLGVMTNDTESVARAHLAEVGILGQFDFVAGADSGWGAKPSPDPLLAFAERMRVPPARVAMVGDSTHDLLAGRAAGMVCVGVLTGMAGPEVLGPHAEAVLPDVGHLPGWLDGRATRG</sequence>
<dbReference type="eggNOG" id="COG0546">
    <property type="taxonomic scope" value="Bacteria"/>
</dbReference>
<dbReference type="Gene3D" id="3.40.50.1000">
    <property type="entry name" value="HAD superfamily/HAD-like"/>
    <property type="match status" value="1"/>
</dbReference>
<keyword evidence="5" id="KW-0378">Hydrolase</keyword>
<comment type="similarity">
    <text evidence="3">Belongs to the HAD-like hydrolase superfamily. CbbY/CbbZ/Gph/YieH family.</text>
</comment>
<dbReference type="Gene3D" id="1.10.150.240">
    <property type="entry name" value="Putative phosphatase, domain 2"/>
    <property type="match status" value="1"/>
</dbReference>
<dbReference type="Pfam" id="PF00702">
    <property type="entry name" value="Hydrolase"/>
    <property type="match status" value="1"/>
</dbReference>
<dbReference type="SFLD" id="SFLDS00003">
    <property type="entry name" value="Haloacid_Dehalogenase"/>
    <property type="match status" value="1"/>
</dbReference>
<dbReference type="GO" id="GO:0008967">
    <property type="term" value="F:phosphoglycolate phosphatase activity"/>
    <property type="evidence" value="ECO:0007669"/>
    <property type="project" value="UniProtKB-EC"/>
</dbReference>
<evidence type="ECO:0000313" key="5">
    <source>
        <dbReference type="EMBL" id="EBA07093.1"/>
    </source>
</evidence>
<proteinExistence type="inferred from homology"/>
<organism evidence="5 6">
    <name type="scientific">Sagittula stellata (strain ATCC 700073 / DSM 11524 / E-37)</name>
    <dbReference type="NCBI Taxonomy" id="388399"/>
    <lineage>
        <taxon>Bacteria</taxon>
        <taxon>Pseudomonadati</taxon>
        <taxon>Pseudomonadota</taxon>
        <taxon>Alphaproteobacteria</taxon>
        <taxon>Rhodobacterales</taxon>
        <taxon>Roseobacteraceae</taxon>
        <taxon>Sagittula</taxon>
    </lineage>
</organism>
<dbReference type="SUPFAM" id="SSF56784">
    <property type="entry name" value="HAD-like"/>
    <property type="match status" value="1"/>
</dbReference>
<dbReference type="AlphaFoldDB" id="A3K6W6"/>
<dbReference type="SFLD" id="SFLDG01129">
    <property type="entry name" value="C1.5:_HAD__Beta-PGM__Phosphata"/>
    <property type="match status" value="1"/>
</dbReference>
<evidence type="ECO:0000256" key="3">
    <source>
        <dbReference type="ARBA" id="ARBA00006171"/>
    </source>
</evidence>
<name>A3K6W6_SAGS3</name>
<dbReference type="InterPro" id="IPR023214">
    <property type="entry name" value="HAD_sf"/>
</dbReference>
<keyword evidence="6" id="KW-1185">Reference proteome</keyword>
<evidence type="ECO:0000313" key="6">
    <source>
        <dbReference type="Proteomes" id="UP000005713"/>
    </source>
</evidence>
<dbReference type="PANTHER" id="PTHR43434:SF1">
    <property type="entry name" value="PHOSPHOGLYCOLATE PHOSPHATASE"/>
    <property type="match status" value="1"/>
</dbReference>
<dbReference type="EMBL" id="AAYA01000011">
    <property type="protein sequence ID" value="EBA07093.1"/>
    <property type="molecule type" value="Genomic_DNA"/>
</dbReference>
<comment type="pathway">
    <text evidence="2">Organic acid metabolism; glycolate biosynthesis; glycolate from 2-phosphoglycolate: step 1/1.</text>
</comment>
<accession>A3K6W6</accession>
<dbReference type="GO" id="GO:0005829">
    <property type="term" value="C:cytosol"/>
    <property type="evidence" value="ECO:0007669"/>
    <property type="project" value="TreeGrafter"/>
</dbReference>
<comment type="caution">
    <text evidence="5">The sequence shown here is derived from an EMBL/GenBank/DDBJ whole genome shotgun (WGS) entry which is preliminary data.</text>
</comment>
<dbReference type="PRINTS" id="PR00413">
    <property type="entry name" value="HADHALOGNASE"/>
</dbReference>
<dbReference type="RefSeq" id="WP_005861243.1">
    <property type="nucleotide sequence ID" value="NZ_AAYA01000011.1"/>
</dbReference>
<dbReference type="InterPro" id="IPR036412">
    <property type="entry name" value="HAD-like_sf"/>
</dbReference>
<dbReference type="InterPro" id="IPR050155">
    <property type="entry name" value="HAD-like_hydrolase_sf"/>
</dbReference>
<dbReference type="InterPro" id="IPR023198">
    <property type="entry name" value="PGP-like_dom2"/>
</dbReference>
<dbReference type="PANTHER" id="PTHR43434">
    <property type="entry name" value="PHOSPHOGLYCOLATE PHOSPHATASE"/>
    <property type="match status" value="1"/>
</dbReference>
<dbReference type="EC" id="3.1.3.18" evidence="4"/>
<evidence type="ECO:0000256" key="1">
    <source>
        <dbReference type="ARBA" id="ARBA00000830"/>
    </source>
</evidence>
<gene>
    <name evidence="5" type="ORF">SSE37_12886</name>
</gene>
<protein>
    <recommendedName>
        <fullName evidence="4">phosphoglycolate phosphatase</fullName>
        <ecNumber evidence="4">3.1.3.18</ecNumber>
    </recommendedName>
</protein>
<dbReference type="InterPro" id="IPR006439">
    <property type="entry name" value="HAD-SF_hydro_IA"/>
</dbReference>
<dbReference type="NCBIfam" id="TIGR01549">
    <property type="entry name" value="HAD-SF-IA-v1"/>
    <property type="match status" value="1"/>
</dbReference>
<evidence type="ECO:0000256" key="4">
    <source>
        <dbReference type="ARBA" id="ARBA00013078"/>
    </source>
</evidence>
<comment type="catalytic activity">
    <reaction evidence="1">
        <text>2-phosphoglycolate + H2O = glycolate + phosphate</text>
        <dbReference type="Rhea" id="RHEA:14369"/>
        <dbReference type="ChEBI" id="CHEBI:15377"/>
        <dbReference type="ChEBI" id="CHEBI:29805"/>
        <dbReference type="ChEBI" id="CHEBI:43474"/>
        <dbReference type="ChEBI" id="CHEBI:58033"/>
        <dbReference type="EC" id="3.1.3.18"/>
    </reaction>
</comment>